<dbReference type="OrthoDB" id="40902at2759"/>
<dbReference type="SUPFAM" id="SSF56219">
    <property type="entry name" value="DNase I-like"/>
    <property type="match status" value="1"/>
</dbReference>
<feature type="signal peptide" evidence="5">
    <location>
        <begin position="1"/>
        <end position="24"/>
    </location>
</feature>
<dbReference type="InterPro" id="IPR005135">
    <property type="entry name" value="Endo/exonuclease/phosphatase"/>
</dbReference>
<protein>
    <recommendedName>
        <fullName evidence="2">sphingomyelin phosphodiesterase</fullName>
        <ecNumber evidence="2">3.1.4.12</ecNumber>
    </recommendedName>
</protein>
<comment type="caution">
    <text evidence="7">The sequence shown here is derived from an EMBL/GenBank/DDBJ whole genome shotgun (WGS) entry which is preliminary data.</text>
</comment>
<feature type="domain" description="Endonuclease/exonuclease/phosphatase" evidence="6">
    <location>
        <begin position="46"/>
        <end position="305"/>
    </location>
</feature>
<comment type="similarity">
    <text evidence="1">Belongs to the neutral sphingomyelinase family.</text>
</comment>
<organism evidence="7 8">
    <name type="scientific">Entomortierella chlamydospora</name>
    <dbReference type="NCBI Taxonomy" id="101097"/>
    <lineage>
        <taxon>Eukaryota</taxon>
        <taxon>Fungi</taxon>
        <taxon>Fungi incertae sedis</taxon>
        <taxon>Mucoromycota</taxon>
        <taxon>Mortierellomycotina</taxon>
        <taxon>Mortierellomycetes</taxon>
        <taxon>Mortierellales</taxon>
        <taxon>Mortierellaceae</taxon>
        <taxon>Entomortierella</taxon>
    </lineage>
</organism>
<dbReference type="PANTHER" id="PTHR16320">
    <property type="entry name" value="SPHINGOMYELINASE FAMILY MEMBER"/>
    <property type="match status" value="1"/>
</dbReference>
<evidence type="ECO:0000256" key="2">
    <source>
        <dbReference type="ARBA" id="ARBA00012369"/>
    </source>
</evidence>
<dbReference type="AlphaFoldDB" id="A0A9P6MXJ4"/>
<dbReference type="InterPro" id="IPR036691">
    <property type="entry name" value="Endo/exonu/phosph_ase_sf"/>
</dbReference>
<keyword evidence="4" id="KW-0378">Hydrolase</keyword>
<evidence type="ECO:0000313" key="8">
    <source>
        <dbReference type="Proteomes" id="UP000703661"/>
    </source>
</evidence>
<dbReference type="InterPro" id="IPR038772">
    <property type="entry name" value="Sph/SMPD2-like"/>
</dbReference>
<feature type="chain" id="PRO_5040275553" description="sphingomyelin phosphodiesterase" evidence="5">
    <location>
        <begin position="25"/>
        <end position="316"/>
    </location>
</feature>
<evidence type="ECO:0000256" key="4">
    <source>
        <dbReference type="ARBA" id="ARBA00022801"/>
    </source>
</evidence>
<keyword evidence="3 5" id="KW-0732">Signal</keyword>
<dbReference type="EC" id="3.1.4.12" evidence="2"/>
<dbReference type="CDD" id="cd09078">
    <property type="entry name" value="nSMase"/>
    <property type="match status" value="1"/>
</dbReference>
<keyword evidence="8" id="KW-1185">Reference proteome</keyword>
<dbReference type="Proteomes" id="UP000703661">
    <property type="component" value="Unassembled WGS sequence"/>
</dbReference>
<evidence type="ECO:0000256" key="3">
    <source>
        <dbReference type="ARBA" id="ARBA00022729"/>
    </source>
</evidence>
<accession>A0A9P6MXJ4</accession>
<reference evidence="7" key="1">
    <citation type="journal article" date="2020" name="Fungal Divers.">
        <title>Resolving the Mortierellaceae phylogeny through synthesis of multi-gene phylogenetics and phylogenomics.</title>
        <authorList>
            <person name="Vandepol N."/>
            <person name="Liber J."/>
            <person name="Desiro A."/>
            <person name="Na H."/>
            <person name="Kennedy M."/>
            <person name="Barry K."/>
            <person name="Grigoriev I.V."/>
            <person name="Miller A.N."/>
            <person name="O'Donnell K."/>
            <person name="Stajich J.E."/>
            <person name="Bonito G."/>
        </authorList>
    </citation>
    <scope>NUCLEOTIDE SEQUENCE</scope>
    <source>
        <strain evidence="7">NRRL 2769</strain>
    </source>
</reference>
<gene>
    <name evidence="7" type="ORF">BGZ80_009230</name>
</gene>
<evidence type="ECO:0000313" key="7">
    <source>
        <dbReference type="EMBL" id="KAG0016437.1"/>
    </source>
</evidence>
<dbReference type="GO" id="GO:0005576">
    <property type="term" value="C:extracellular region"/>
    <property type="evidence" value="ECO:0007669"/>
    <property type="project" value="InterPro"/>
</dbReference>
<dbReference type="NCBIfam" id="TIGR03395">
    <property type="entry name" value="sphingomy"/>
    <property type="match status" value="1"/>
</dbReference>
<dbReference type="GO" id="GO:0004767">
    <property type="term" value="F:sphingomyelin phosphodiesterase activity"/>
    <property type="evidence" value="ECO:0007669"/>
    <property type="project" value="UniProtKB-EC"/>
</dbReference>
<name>A0A9P6MXJ4_9FUNG</name>
<dbReference type="EMBL" id="JAAAID010000533">
    <property type="protein sequence ID" value="KAG0016437.1"/>
    <property type="molecule type" value="Genomic_DNA"/>
</dbReference>
<dbReference type="InterPro" id="IPR017766">
    <property type="entry name" value="Sphingomyelinase/PLipase_C"/>
</dbReference>
<evidence type="ECO:0000256" key="1">
    <source>
        <dbReference type="ARBA" id="ARBA00006335"/>
    </source>
</evidence>
<evidence type="ECO:0000259" key="6">
    <source>
        <dbReference type="Pfam" id="PF03372"/>
    </source>
</evidence>
<dbReference type="Pfam" id="PF03372">
    <property type="entry name" value="Exo_endo_phos"/>
    <property type="match status" value="1"/>
</dbReference>
<dbReference type="Gene3D" id="3.60.10.10">
    <property type="entry name" value="Endonuclease/exonuclease/phosphatase"/>
    <property type="match status" value="1"/>
</dbReference>
<sequence>MKISTSLLPLALAAVATVPSFTAAKNVTLSVLTNNLYLMSKILYPNWGQDTRAQLIANSDYIKYHDVIVFEECWDSSPCGILRNGLQSQYPYQTPTVGSTKSGWDSTSGSYSSMIPENGGVVIMSKWPITQKRQFIYKDACGADWFSLKGFAYVEINYQGTNIHVFGTHTQSDDSACTSGQAAGDRASQLSSMRSYIDSLNIPSDELVIMAGDFNIDRNSAEYASTLTRLSANQAGTFDGFAYTWDPDTNEIAHYNYPNDPSQYIDFVFTDKKHKAVNSMVQTSLYVKSPEYTIQSVAYHEYSDHYPVQSIIEVDL</sequence>
<proteinExistence type="inferred from homology"/>
<evidence type="ECO:0000256" key="5">
    <source>
        <dbReference type="SAM" id="SignalP"/>
    </source>
</evidence>
<dbReference type="PANTHER" id="PTHR16320:SF23">
    <property type="entry name" value="SPHINGOMYELINASE C 1"/>
    <property type="match status" value="1"/>
</dbReference>